<dbReference type="Proteomes" id="UP000234433">
    <property type="component" value="Unassembled WGS sequence"/>
</dbReference>
<feature type="active site" description="Nucleophile" evidence="4">
    <location>
        <position position="395"/>
    </location>
</feature>
<feature type="binding site" evidence="4">
    <location>
        <position position="368"/>
    </location>
    <ligand>
        <name>S-adenosyl-L-methionine</name>
        <dbReference type="ChEBI" id="CHEBI:59789"/>
    </ligand>
</feature>
<comment type="similarity">
    <text evidence="4">Belongs to the class I-like SAM-binding methyltransferase superfamily. RNA M5U methyltransferase family.</text>
</comment>
<evidence type="ECO:0000313" key="8">
    <source>
        <dbReference type="EMBL" id="SMX63711.1"/>
    </source>
</evidence>
<dbReference type="CDD" id="cd02440">
    <property type="entry name" value="AdoMet_MTases"/>
    <property type="match status" value="1"/>
</dbReference>
<dbReference type="InterPro" id="IPR030390">
    <property type="entry name" value="MeTrfase_TrmA_AS"/>
</dbReference>
<dbReference type="PROSITE" id="PS50926">
    <property type="entry name" value="TRAM"/>
    <property type="match status" value="1"/>
</dbReference>
<dbReference type="InterPro" id="IPR010280">
    <property type="entry name" value="U5_MeTrfase_fam"/>
</dbReference>
<dbReference type="Gene3D" id="3.40.50.150">
    <property type="entry name" value="Vaccinia Virus protein VP39"/>
    <property type="match status" value="1"/>
</dbReference>
<gene>
    <name evidence="8" type="ORF">BANT918_00102</name>
</gene>
<protein>
    <submittedName>
        <fullName evidence="8">tRNA/tmRNA/rRNA uracil-C5-methylase, TrmA/RlmC/RlmD family</fullName>
    </submittedName>
</protein>
<evidence type="ECO:0000259" key="7">
    <source>
        <dbReference type="PROSITE" id="PS50926"/>
    </source>
</evidence>
<dbReference type="SUPFAM" id="SSF53335">
    <property type="entry name" value="S-adenosyl-L-methionine-dependent methyltransferases"/>
    <property type="match status" value="1"/>
</dbReference>
<accession>A0A2H1HLH2</accession>
<dbReference type="InterPro" id="IPR012340">
    <property type="entry name" value="NA-bd_OB-fold"/>
</dbReference>
<feature type="binding site" evidence="4">
    <location>
        <position position="329"/>
    </location>
    <ligand>
        <name>S-adenosyl-L-methionine</name>
        <dbReference type="ChEBI" id="CHEBI:59789"/>
    </ligand>
</feature>
<feature type="binding site" evidence="4">
    <location>
        <position position="307"/>
    </location>
    <ligand>
        <name>S-adenosyl-L-methionine</name>
        <dbReference type="ChEBI" id="CHEBI:59789"/>
    </ligand>
</feature>
<dbReference type="PANTHER" id="PTHR11061:SF30">
    <property type="entry name" value="TRNA (URACIL(54)-C(5))-METHYLTRANSFERASE"/>
    <property type="match status" value="1"/>
</dbReference>
<feature type="active site" evidence="5">
    <location>
        <position position="395"/>
    </location>
</feature>
<evidence type="ECO:0000256" key="1">
    <source>
        <dbReference type="ARBA" id="ARBA00022603"/>
    </source>
</evidence>
<dbReference type="Gene3D" id="2.40.50.140">
    <property type="entry name" value="Nucleic acid-binding proteins"/>
    <property type="match status" value="1"/>
</dbReference>
<evidence type="ECO:0000256" key="2">
    <source>
        <dbReference type="ARBA" id="ARBA00022679"/>
    </source>
</evidence>
<evidence type="ECO:0000256" key="6">
    <source>
        <dbReference type="SAM" id="Coils"/>
    </source>
</evidence>
<proteinExistence type="inferred from homology"/>
<dbReference type="PANTHER" id="PTHR11061">
    <property type="entry name" value="RNA M5U METHYLTRANSFERASE"/>
    <property type="match status" value="1"/>
</dbReference>
<dbReference type="Pfam" id="PF05958">
    <property type="entry name" value="tRNA_U5-meth_tr"/>
    <property type="match status" value="1"/>
</dbReference>
<dbReference type="GO" id="GO:0070041">
    <property type="term" value="F:rRNA (uridine-C5-)-methyltransferase activity"/>
    <property type="evidence" value="ECO:0007669"/>
    <property type="project" value="TreeGrafter"/>
</dbReference>
<keyword evidence="3 4" id="KW-0949">S-adenosyl-L-methionine</keyword>
<organism evidence="8 9">
    <name type="scientific">Brevibacterium antiquum CNRZ 918</name>
    <dbReference type="NCBI Taxonomy" id="1255637"/>
    <lineage>
        <taxon>Bacteria</taxon>
        <taxon>Bacillati</taxon>
        <taxon>Actinomycetota</taxon>
        <taxon>Actinomycetes</taxon>
        <taxon>Micrococcales</taxon>
        <taxon>Brevibacteriaceae</taxon>
        <taxon>Brevibacterium</taxon>
    </lineage>
</organism>
<feature type="binding site" evidence="4">
    <location>
        <position position="279"/>
    </location>
    <ligand>
        <name>S-adenosyl-L-methionine</name>
        <dbReference type="ChEBI" id="CHEBI:59789"/>
    </ligand>
</feature>
<keyword evidence="6" id="KW-0175">Coiled coil</keyword>
<dbReference type="SUPFAM" id="SSF50249">
    <property type="entry name" value="Nucleic acid-binding proteins"/>
    <property type="match status" value="1"/>
</dbReference>
<dbReference type="GO" id="GO:0070475">
    <property type="term" value="P:rRNA base methylation"/>
    <property type="evidence" value="ECO:0007669"/>
    <property type="project" value="TreeGrafter"/>
</dbReference>
<dbReference type="EMBL" id="FXZD01000001">
    <property type="protein sequence ID" value="SMX63711.1"/>
    <property type="molecule type" value="Genomic_DNA"/>
</dbReference>
<evidence type="ECO:0000256" key="3">
    <source>
        <dbReference type="ARBA" id="ARBA00022691"/>
    </source>
</evidence>
<keyword evidence="2 4" id="KW-0808">Transferase</keyword>
<evidence type="ECO:0000313" key="9">
    <source>
        <dbReference type="Proteomes" id="UP000234433"/>
    </source>
</evidence>
<keyword evidence="1 4" id="KW-0489">Methyltransferase</keyword>
<feature type="domain" description="TRAM" evidence="7">
    <location>
        <begin position="7"/>
        <end position="66"/>
    </location>
</feature>
<dbReference type="AlphaFoldDB" id="A0A2H1HLH2"/>
<evidence type="ECO:0000256" key="4">
    <source>
        <dbReference type="PROSITE-ProRule" id="PRU01024"/>
    </source>
</evidence>
<feature type="coiled-coil region" evidence="6">
    <location>
        <begin position="328"/>
        <end position="355"/>
    </location>
</feature>
<dbReference type="RefSeq" id="WP_233429194.1">
    <property type="nucleotide sequence ID" value="NZ_FXZD01000001.1"/>
</dbReference>
<dbReference type="PROSITE" id="PS01230">
    <property type="entry name" value="TRMA_1"/>
    <property type="match status" value="1"/>
</dbReference>
<evidence type="ECO:0000256" key="5">
    <source>
        <dbReference type="PROSITE-ProRule" id="PRU10015"/>
    </source>
</evidence>
<dbReference type="InterPro" id="IPR029063">
    <property type="entry name" value="SAM-dependent_MTases_sf"/>
</dbReference>
<dbReference type="Gene3D" id="2.40.50.1070">
    <property type="match status" value="1"/>
</dbReference>
<dbReference type="PROSITE" id="PS51687">
    <property type="entry name" value="SAM_MT_RNA_M5U"/>
    <property type="match status" value="1"/>
</dbReference>
<dbReference type="InterPro" id="IPR002792">
    <property type="entry name" value="TRAM_dom"/>
</dbReference>
<name>A0A2H1HLH2_9MICO</name>
<sequence>MSAPSAEEIPAMDLTLHVESPAAGGSSIARYEGQVVFVTGAIPGETVRARTEAGPAAKFLRADVTEVLEASEFRVGDRRRQFLTEDVRGSHLFGGMEFAHVDLAHSRELKAEVLRDQLSRIGHIERSVDVAAAPGETTGLNWRTRVQLAVDGNGRLGMLAPRSHDVVPLASAPLATPAIAEVALSSLRLPGADRLEFAWSDDRGAAIVRGACDPEALTDLDQALPAQWSVLADTRNGTGRKRIGTKGGHTKLSVLRGEDHLIETVSGRDYRVAADGFWQVHKQAPQLLSAQVNNALSDKTQMITDLYCGVGLLGISAGSATGARLYGVEGAKSAIENAKVNAKGLKAEFDASRADRVTIPNSDVIILDPPRSGAGKAVTRALLESNAKTIVYVSCDAATLARDLAVLVDGGFAIESLRGFDLFPLTAHLETVTVLRR</sequence>
<reference evidence="8 9" key="1">
    <citation type="submission" date="2017-03" db="EMBL/GenBank/DDBJ databases">
        <authorList>
            <person name="Afonso C.L."/>
            <person name="Miller P.J."/>
            <person name="Scott M.A."/>
            <person name="Spackman E."/>
            <person name="Goraichik I."/>
            <person name="Dimitrov K.M."/>
            <person name="Suarez D.L."/>
            <person name="Swayne D.E."/>
        </authorList>
    </citation>
    <scope>NUCLEOTIDE SEQUENCE [LARGE SCALE GENOMIC DNA]</scope>
    <source>
        <strain evidence="8 9">CNRZ 918</strain>
    </source>
</reference>